<feature type="compositionally biased region" description="Polar residues" evidence="1">
    <location>
        <begin position="21"/>
        <end position="34"/>
    </location>
</feature>
<feature type="transmembrane region" description="Helical" evidence="2">
    <location>
        <begin position="496"/>
        <end position="518"/>
    </location>
</feature>
<dbReference type="OrthoDB" id="5376804at2759"/>
<keyword evidence="4" id="KW-1185">Reference proteome</keyword>
<accession>A0A5N6HWS9</accession>
<keyword evidence="2" id="KW-0472">Membrane</keyword>
<feature type="transmembrane region" description="Helical" evidence="2">
    <location>
        <begin position="70"/>
        <end position="92"/>
    </location>
</feature>
<dbReference type="RefSeq" id="XP_031941172.1">
    <property type="nucleotide sequence ID" value="XM_032084768.1"/>
</dbReference>
<dbReference type="PANTHER" id="PTHR35394">
    <property type="entry name" value="DUF3176 DOMAIN-CONTAINING PROTEIN"/>
    <property type="match status" value="1"/>
</dbReference>
<dbReference type="AlphaFoldDB" id="A0A5N6HWS9"/>
<feature type="compositionally biased region" description="Low complexity" evidence="1">
    <location>
        <begin position="41"/>
        <end position="52"/>
    </location>
</feature>
<evidence type="ECO:0000313" key="3">
    <source>
        <dbReference type="EMBL" id="KAE8403853.1"/>
    </source>
</evidence>
<feature type="compositionally biased region" description="Polar residues" evidence="1">
    <location>
        <begin position="53"/>
        <end position="63"/>
    </location>
</feature>
<proteinExistence type="predicted"/>
<dbReference type="InterPro" id="IPR021514">
    <property type="entry name" value="DUF3176"/>
</dbReference>
<dbReference type="PANTHER" id="PTHR35394:SF5">
    <property type="entry name" value="DUF3176 DOMAIN-CONTAINING PROTEIN"/>
    <property type="match status" value="1"/>
</dbReference>
<evidence type="ECO:0000256" key="2">
    <source>
        <dbReference type="SAM" id="Phobius"/>
    </source>
</evidence>
<sequence length="584" mass="63521">MNSSTQARRLPNEHLSEDTRANSIRRSASPSPSDRTLADRSPSSYHPPVSSSKKTSTNPPRSLSSKANDYWILEIASCCGSAGALVGIIVFLNAYNGKPSPDWPYGITVNSILSWLVQIFTALLLEPVAACLGQARWNNLSSTGCHLSDISLYDFASRGAFGCISLIWHSRFRASACMGALVTILAIGTGPFVQQMVTVENRIAFSAEPATVPRSLGIIGYQDRSQILPQELLAALYSAILGGTTNDNGNLTQLSIAPDCPTGECEISPFRSLAACSTCTDLTDSISTSCIDDWCQDNLTFCQHSLPSGLTLNVSEYNGITGDVASEISSHVGYFAPPIIANFTSISIASGTNLTNATAHHCLVYWCVKTYTAGMHNNKPWEKLVDTWQHLEMPLGFGPNFTFHVPSQGNLTSAKVWVGIPFIKAWMYSKLNISPSLSCNKVETPYDEFRYPMIRYGSPEFSEKLAFGITTGVRLYNNTPANGTAWKMETQIHVRWAWATLPALLVVSTTVFLGMTALQTKSGGFDVWKSSPTPLVCATLDQRARDLVCSTGGPMEMEQSTSQIRVKFQKEGFEGGGSWQLGMM</sequence>
<accession>A0A5N7DCX0</accession>
<dbReference type="GeneID" id="43669459"/>
<feature type="region of interest" description="Disordered" evidence="1">
    <location>
        <begin position="1"/>
        <end position="63"/>
    </location>
</feature>
<organism evidence="3 4">
    <name type="scientific">Aspergillus pseudonomiae</name>
    <dbReference type="NCBI Taxonomy" id="1506151"/>
    <lineage>
        <taxon>Eukaryota</taxon>
        <taxon>Fungi</taxon>
        <taxon>Dikarya</taxon>
        <taxon>Ascomycota</taxon>
        <taxon>Pezizomycotina</taxon>
        <taxon>Eurotiomycetes</taxon>
        <taxon>Eurotiomycetidae</taxon>
        <taxon>Eurotiales</taxon>
        <taxon>Aspergillaceae</taxon>
        <taxon>Aspergillus</taxon>
        <taxon>Aspergillus subgen. Circumdati</taxon>
    </lineage>
</organism>
<dbReference type="Proteomes" id="UP000325579">
    <property type="component" value="Unassembled WGS sequence"/>
</dbReference>
<evidence type="ECO:0000256" key="1">
    <source>
        <dbReference type="SAM" id="MobiDB-lite"/>
    </source>
</evidence>
<feature type="transmembrane region" description="Helical" evidence="2">
    <location>
        <begin position="112"/>
        <end position="132"/>
    </location>
</feature>
<feature type="compositionally biased region" description="Basic and acidic residues" evidence="1">
    <location>
        <begin position="10"/>
        <end position="20"/>
    </location>
</feature>
<protein>
    <submittedName>
        <fullName evidence="3">Uncharacterized protein</fullName>
    </submittedName>
</protein>
<keyword evidence="2" id="KW-1133">Transmembrane helix</keyword>
<name>A0A5N6HWS9_9EURO</name>
<reference evidence="3 4" key="1">
    <citation type="submission" date="2019-04" db="EMBL/GenBank/DDBJ databases">
        <authorList>
            <consortium name="DOE Joint Genome Institute"/>
            <person name="Mondo S."/>
            <person name="Kjaerbolling I."/>
            <person name="Vesth T."/>
            <person name="Frisvad J.C."/>
            <person name="Nybo J.L."/>
            <person name="Theobald S."/>
            <person name="Kildgaard S."/>
            <person name="Isbrandt T."/>
            <person name="Kuo A."/>
            <person name="Sato A."/>
            <person name="Lyhne E.K."/>
            <person name="Kogle M.E."/>
            <person name="Wiebenga A."/>
            <person name="Kun R.S."/>
            <person name="Lubbers R.J."/>
            <person name="Makela M.R."/>
            <person name="Barry K."/>
            <person name="Chovatia M."/>
            <person name="Clum A."/>
            <person name="Daum C."/>
            <person name="Haridas S."/>
            <person name="He G."/>
            <person name="LaButti K."/>
            <person name="Lipzen A."/>
            <person name="Riley R."/>
            <person name="Salamov A."/>
            <person name="Simmons B.A."/>
            <person name="Magnuson J.K."/>
            <person name="Henrissat B."/>
            <person name="Mortensen U.H."/>
            <person name="Larsen T.O."/>
            <person name="Devries R.P."/>
            <person name="Grigoriev I.V."/>
            <person name="Machida M."/>
            <person name="Baker S.E."/>
            <person name="Andersen M.R."/>
            <person name="Cantor M.N."/>
            <person name="Hua S.X."/>
        </authorList>
    </citation>
    <scope>NUCLEOTIDE SEQUENCE [LARGE SCALE GENOMIC DNA]</scope>
    <source>
        <strain evidence="3 4">CBS 119388</strain>
    </source>
</reference>
<dbReference type="EMBL" id="ML736772">
    <property type="protein sequence ID" value="KAE8403853.1"/>
    <property type="molecule type" value="Genomic_DNA"/>
</dbReference>
<evidence type="ECO:0000313" key="4">
    <source>
        <dbReference type="Proteomes" id="UP000325579"/>
    </source>
</evidence>
<keyword evidence="2" id="KW-0812">Transmembrane</keyword>
<dbReference type="Pfam" id="PF11374">
    <property type="entry name" value="DUF3176"/>
    <property type="match status" value="1"/>
</dbReference>
<gene>
    <name evidence="3" type="ORF">BDV37DRAFT_271779</name>
</gene>